<sequence>MNWRLPEMVRYGVPKLPAWWGWLAVPAVAIALSAIVLFFTWPVQYGCPSCGTRYR</sequence>
<reference evidence="2 3" key="1">
    <citation type="submission" date="2015-03" db="EMBL/GenBank/DDBJ databases">
        <authorList>
            <consortium name="Pathogen Informatics"/>
            <person name="Murphy D."/>
        </authorList>
    </citation>
    <scope>NUCLEOTIDE SEQUENCE [LARGE SCALE GENOMIC DNA]</scope>
    <source>
        <strain evidence="2 3">WP-931201</strain>
    </source>
</reference>
<keyword evidence="1" id="KW-0472">Membrane</keyword>
<feature type="transmembrane region" description="Helical" evidence="1">
    <location>
        <begin position="20"/>
        <end position="43"/>
    </location>
</feature>
<keyword evidence="1" id="KW-1133">Transmembrane helix</keyword>
<evidence type="ECO:0000256" key="1">
    <source>
        <dbReference type="SAM" id="Phobius"/>
    </source>
</evidence>
<protein>
    <submittedName>
        <fullName evidence="2">Uncharacterized protein</fullName>
    </submittedName>
</protein>
<proteinExistence type="predicted"/>
<evidence type="ECO:0000313" key="3">
    <source>
        <dbReference type="Proteomes" id="UP000047420"/>
    </source>
</evidence>
<gene>
    <name evidence="2" type="ORF">ERS008478_03949</name>
</gene>
<accession>A0ABM9TJQ5</accession>
<evidence type="ECO:0000313" key="2">
    <source>
        <dbReference type="EMBL" id="CRG52280.1"/>
    </source>
</evidence>
<comment type="caution">
    <text evidence="2">The sequence shown here is derived from an EMBL/GenBank/DDBJ whole genome shotgun (WGS) entry which is preliminary data.</text>
</comment>
<name>A0ABM9TJQ5_9GAMM</name>
<dbReference type="EMBL" id="CVMG01000044">
    <property type="protein sequence ID" value="CRG52280.1"/>
    <property type="molecule type" value="Genomic_DNA"/>
</dbReference>
<dbReference type="Proteomes" id="UP000047420">
    <property type="component" value="Unassembled WGS sequence"/>
</dbReference>
<keyword evidence="1" id="KW-0812">Transmembrane</keyword>
<organism evidence="2 3">
    <name type="scientific">Yersinia wautersii</name>
    <dbReference type="NCBI Taxonomy" id="1341643"/>
    <lineage>
        <taxon>Bacteria</taxon>
        <taxon>Pseudomonadati</taxon>
        <taxon>Pseudomonadota</taxon>
        <taxon>Gammaproteobacteria</taxon>
        <taxon>Enterobacterales</taxon>
        <taxon>Yersiniaceae</taxon>
        <taxon>Yersinia</taxon>
    </lineage>
</organism>
<keyword evidence="3" id="KW-1185">Reference proteome</keyword>